<evidence type="ECO:0000313" key="1">
    <source>
        <dbReference type="EMBL" id="MBX37512.1"/>
    </source>
</evidence>
<dbReference type="EMBL" id="GGEC01057028">
    <property type="protein sequence ID" value="MBX37512.1"/>
    <property type="molecule type" value="Transcribed_RNA"/>
</dbReference>
<name>A0A2P2N4S7_RHIMU</name>
<dbReference type="AlphaFoldDB" id="A0A2P2N4S7"/>
<organism evidence="1">
    <name type="scientific">Rhizophora mucronata</name>
    <name type="common">Asiatic mangrove</name>
    <dbReference type="NCBI Taxonomy" id="61149"/>
    <lineage>
        <taxon>Eukaryota</taxon>
        <taxon>Viridiplantae</taxon>
        <taxon>Streptophyta</taxon>
        <taxon>Embryophyta</taxon>
        <taxon>Tracheophyta</taxon>
        <taxon>Spermatophyta</taxon>
        <taxon>Magnoliopsida</taxon>
        <taxon>eudicotyledons</taxon>
        <taxon>Gunneridae</taxon>
        <taxon>Pentapetalae</taxon>
        <taxon>rosids</taxon>
        <taxon>fabids</taxon>
        <taxon>Malpighiales</taxon>
        <taxon>Rhizophoraceae</taxon>
        <taxon>Rhizophora</taxon>
    </lineage>
</organism>
<accession>A0A2P2N4S7</accession>
<sequence length="41" mass="4857">MFWHGLTSIVCLSLKEYLRLKMTLEILIKTIMLKLVVIHDI</sequence>
<reference evidence="1" key="1">
    <citation type="submission" date="2018-02" db="EMBL/GenBank/DDBJ databases">
        <title>Rhizophora mucronata_Transcriptome.</title>
        <authorList>
            <person name="Meera S.P."/>
            <person name="Sreeshan A."/>
            <person name="Augustine A."/>
        </authorList>
    </citation>
    <scope>NUCLEOTIDE SEQUENCE</scope>
    <source>
        <tissue evidence="1">Leaf</tissue>
    </source>
</reference>
<proteinExistence type="predicted"/>
<protein>
    <submittedName>
        <fullName evidence="1">Uncharacterized protein</fullName>
    </submittedName>
</protein>